<dbReference type="Gene3D" id="2.60.120.620">
    <property type="entry name" value="q2cbj1_9rhob like domain"/>
    <property type="match status" value="1"/>
</dbReference>
<reference evidence="1 2" key="1">
    <citation type="submission" date="2019-11" db="EMBL/GenBank/DDBJ databases">
        <title>Novel species isolated from a subtropical stream in China.</title>
        <authorList>
            <person name="Lu H."/>
        </authorList>
    </citation>
    <scope>NUCLEOTIDE SEQUENCE [LARGE SCALE GENOMIC DNA]</scope>
    <source>
        <strain evidence="1 2">FT80W</strain>
    </source>
</reference>
<proteinExistence type="predicted"/>
<dbReference type="GO" id="GO:0051213">
    <property type="term" value="F:dioxygenase activity"/>
    <property type="evidence" value="ECO:0007669"/>
    <property type="project" value="InterPro"/>
</dbReference>
<dbReference type="Proteomes" id="UP000433309">
    <property type="component" value="Unassembled WGS sequence"/>
</dbReference>
<protein>
    <recommendedName>
        <fullName evidence="3">2OG-Fe dioxygenase family protein</fullName>
    </recommendedName>
</protein>
<evidence type="ECO:0008006" key="3">
    <source>
        <dbReference type="Google" id="ProtNLM"/>
    </source>
</evidence>
<gene>
    <name evidence="1" type="ORF">GJ699_20220</name>
</gene>
<sequence length="253" mass="27851">MNTPLYTPLADAVSALRQDGYALLQPQDVAALAGLSLNSLNALIPSWDALELDNYLKDGGRYRRRRHSCFVQHRNELSQTEHRAHWQPLEYNALHGGMNRMFEPVLPATVAQPAWPALITAIGQLCSAARDDADNGAQAAPWYVEAHQFRIDTADGIGRPTPEGAHRDGVDFVAVLLIGRVGIKGGETRVFEADGPNGKRFTMTEPWTMLLLNDETVIHESTPIQPLAAHGHRDTLVLTWRAHGFQGPVPSDD</sequence>
<name>A0A6I2L1X5_9BURK</name>
<dbReference type="Pfam" id="PF10014">
    <property type="entry name" value="2OG-Fe_Oxy_2"/>
    <property type="match status" value="1"/>
</dbReference>
<evidence type="ECO:0000313" key="2">
    <source>
        <dbReference type="Proteomes" id="UP000433309"/>
    </source>
</evidence>
<dbReference type="EMBL" id="WKJK01000010">
    <property type="protein sequence ID" value="MRW92325.1"/>
    <property type="molecule type" value="Genomic_DNA"/>
</dbReference>
<evidence type="ECO:0000313" key="1">
    <source>
        <dbReference type="EMBL" id="MRW92325.1"/>
    </source>
</evidence>
<dbReference type="AlphaFoldDB" id="A0A6I2L1X5"/>
<keyword evidence="2" id="KW-1185">Reference proteome</keyword>
<dbReference type="InterPro" id="IPR018724">
    <property type="entry name" value="2OG-Fe_dioxygenase"/>
</dbReference>
<comment type="caution">
    <text evidence="1">The sequence shown here is derived from an EMBL/GenBank/DDBJ whole genome shotgun (WGS) entry which is preliminary data.</text>
</comment>
<organism evidence="1 2">
    <name type="scientific">Duganella guangzhouensis</name>
    <dbReference type="NCBI Taxonomy" id="2666084"/>
    <lineage>
        <taxon>Bacteria</taxon>
        <taxon>Pseudomonadati</taxon>
        <taxon>Pseudomonadota</taxon>
        <taxon>Betaproteobacteria</taxon>
        <taxon>Burkholderiales</taxon>
        <taxon>Oxalobacteraceae</taxon>
        <taxon>Telluria group</taxon>
        <taxon>Duganella</taxon>
    </lineage>
</organism>
<dbReference type="RefSeq" id="WP_154379587.1">
    <property type="nucleotide sequence ID" value="NZ_WKJK01000010.1"/>
</dbReference>
<accession>A0A6I2L1X5</accession>